<dbReference type="RefSeq" id="XP_021078681.1">
    <property type="nucleotide sequence ID" value="XM_021223022.1"/>
</dbReference>
<evidence type="ECO:0000256" key="6">
    <source>
        <dbReference type="ARBA" id="ARBA00022618"/>
    </source>
</evidence>
<gene>
    <name evidence="18 19 20 21" type="primary">Tpx2</name>
</gene>
<dbReference type="Pfam" id="PF12214">
    <property type="entry name" value="TPX2_importin"/>
    <property type="match status" value="1"/>
</dbReference>
<dbReference type="GeneID" id="101835467"/>
<dbReference type="Pfam" id="PF09041">
    <property type="entry name" value="Aurora-A_bind"/>
    <property type="match status" value="1"/>
</dbReference>
<dbReference type="RefSeq" id="XP_012980675.1">
    <property type="nucleotide sequence ID" value="XM_013125221.2"/>
</dbReference>
<dbReference type="InterPro" id="IPR009675">
    <property type="entry name" value="TPX2_fam"/>
</dbReference>
<keyword evidence="11" id="KW-0131">Cell cycle</keyword>
<evidence type="ECO:0000256" key="7">
    <source>
        <dbReference type="ARBA" id="ARBA00022701"/>
    </source>
</evidence>
<evidence type="ECO:0000256" key="5">
    <source>
        <dbReference type="ARBA" id="ARBA00022553"/>
    </source>
</evidence>
<feature type="domain" description="TPX2 central" evidence="16">
    <location>
        <begin position="369"/>
        <end position="493"/>
    </location>
</feature>
<evidence type="ECO:0000256" key="2">
    <source>
        <dbReference type="ARBA" id="ARBA00004647"/>
    </source>
</evidence>
<evidence type="ECO:0000256" key="13">
    <source>
        <dbReference type="SAM" id="MobiDB-lite"/>
    </source>
</evidence>
<evidence type="ECO:0000256" key="3">
    <source>
        <dbReference type="ARBA" id="ARBA00005885"/>
    </source>
</evidence>
<dbReference type="GO" id="GO:0051301">
    <property type="term" value="P:cell division"/>
    <property type="evidence" value="ECO:0007669"/>
    <property type="project" value="UniProtKB-KW"/>
</dbReference>
<keyword evidence="5" id="KW-0597">Phosphoprotein</keyword>
<evidence type="ECO:0000256" key="8">
    <source>
        <dbReference type="ARBA" id="ARBA00022776"/>
    </source>
</evidence>
<evidence type="ECO:0000256" key="11">
    <source>
        <dbReference type="ARBA" id="ARBA00023306"/>
    </source>
</evidence>
<dbReference type="CTD" id="22974"/>
<dbReference type="GO" id="GO:0005874">
    <property type="term" value="C:microtubule"/>
    <property type="evidence" value="ECO:0007669"/>
    <property type="project" value="UniProtKB-KW"/>
</dbReference>
<feature type="domain" description="TPX2 C-terminal" evidence="14">
    <location>
        <begin position="664"/>
        <end position="738"/>
    </location>
</feature>
<keyword evidence="17" id="KW-1185">Reference proteome</keyword>
<keyword evidence="8" id="KW-0498">Mitosis</keyword>
<dbReference type="Pfam" id="PF06886">
    <property type="entry name" value="TPX2"/>
    <property type="match status" value="1"/>
</dbReference>
<proteinExistence type="inferred from homology"/>
<dbReference type="GO" id="GO:0005634">
    <property type="term" value="C:nucleus"/>
    <property type="evidence" value="ECO:0007669"/>
    <property type="project" value="UniProtKB-SubCell"/>
</dbReference>
<dbReference type="OrthoDB" id="1684416at2759"/>
<evidence type="ECO:0000256" key="9">
    <source>
        <dbReference type="ARBA" id="ARBA00023212"/>
    </source>
</evidence>
<keyword evidence="12" id="KW-0175">Coiled coil</keyword>
<evidence type="ECO:0000259" key="16">
    <source>
        <dbReference type="Pfam" id="PF12214"/>
    </source>
</evidence>
<evidence type="ECO:0000256" key="4">
    <source>
        <dbReference type="ARBA" id="ARBA00022490"/>
    </source>
</evidence>
<sequence>MSQVTTTTYSFDAPTNFINFSSLDAEEDTENVDSWFEEKANLGNKFLGKNGIEELFQGKTSLRKAKLQQSRVTPLKAVDNTYYNETEKENLQKHSVPSDDCSSVNAEGAVSGKTPVQAQRRSVRLSAQKDLEHKSKKHALVEMKAKRCTTPSSDFPPSKRIKMSHKKKPEEEEEGSVQGTSRKNERESLEKVKGKHTVPGVPPARQKVLKSTEEQELEKRLRMQQEVVEMRKKNEEFKKLALAGPGQPVKKSVNQVTKTVDFHFLTDERIKQHPKNQEEYKEVNFMSELRKHPPSPVSCQARVTKGCTIVKPFNLSKGKKRTFDETASTYVPIAQQVEAFHKRTPSRYHLRNKKEENLLPSRSVTKLSRDPQTPILQTKYRARVVTCKSTAEQEAEELEKLQQYKFKARELDPRIFESGPILPKRPPAKPPTQPVGFDLEIEKRIQERESKKKSEDEHFEFHSRPCPTKILEDVVGVPEKKVIPATVPKSPVFALKNRIRMPTKEEEEEDKPVVIRAQPVPHYGVPYKPHIPETRNVEVCPFSFDTRDKERQLQKEKKIKEMQKGEVPKFKALPLPQFDTVNLPEKKVKSVTQAEPFSLETDKRGAFKAEVWKHQLEEELKQQKEAACFKARPNTVIFQEPFVPKKEKKSVAENLSGSLVQEPFQLATERRAKERQELEKRMAEVEAWKMQQLEEVRQQEEEQKKEELVKLRKELVHKANPIRKYAAVEVKSSELPLTVPVSPKFSTRFQ</sequence>
<keyword evidence="6" id="KW-0132">Cell division</keyword>
<dbReference type="InterPro" id="IPR027329">
    <property type="entry name" value="TPX2_C"/>
</dbReference>
<evidence type="ECO:0000259" key="15">
    <source>
        <dbReference type="Pfam" id="PF09041"/>
    </source>
</evidence>
<dbReference type="GO" id="GO:0000922">
    <property type="term" value="C:spindle pole"/>
    <property type="evidence" value="ECO:0007669"/>
    <property type="project" value="UniProtKB-SubCell"/>
</dbReference>
<comment type="subcellular location">
    <subcellularLocation>
        <location evidence="2">Cytoplasm</location>
        <location evidence="2">Cytoskeleton</location>
        <location evidence="2">Spindle pole</location>
    </subcellularLocation>
    <subcellularLocation>
        <location evidence="1">Nucleus</location>
    </subcellularLocation>
</comment>
<dbReference type="PANTHER" id="PTHR14326:SF44">
    <property type="entry name" value="TARGETING PROTEIN FOR XKLP2"/>
    <property type="match status" value="1"/>
</dbReference>
<dbReference type="Proteomes" id="UP000886700">
    <property type="component" value="Unplaced"/>
</dbReference>
<feature type="coiled-coil region" evidence="12">
    <location>
        <begin position="666"/>
        <end position="718"/>
    </location>
</feature>
<comment type="similarity">
    <text evidence="3">Belongs to the TPX2 family.</text>
</comment>
<evidence type="ECO:0000256" key="12">
    <source>
        <dbReference type="SAM" id="Coils"/>
    </source>
</evidence>
<evidence type="ECO:0000256" key="1">
    <source>
        <dbReference type="ARBA" id="ARBA00004123"/>
    </source>
</evidence>
<keyword evidence="9" id="KW-0206">Cytoskeleton</keyword>
<evidence type="ECO:0000313" key="17">
    <source>
        <dbReference type="Proteomes" id="UP000886700"/>
    </source>
</evidence>
<reference evidence="18 19" key="1">
    <citation type="submission" date="2025-04" db="UniProtKB">
        <authorList>
            <consortium name="RefSeq"/>
        </authorList>
    </citation>
    <scope>IDENTIFICATION</scope>
    <source>
        <tissue evidence="21">Liver</tissue>
    </source>
</reference>
<keyword evidence="7" id="KW-0493">Microtubule</keyword>
<protein>
    <submittedName>
        <fullName evidence="18 19">Targeting protein for Xklp2 isoform X1</fullName>
    </submittedName>
</protein>
<evidence type="ECO:0000313" key="21">
    <source>
        <dbReference type="RefSeq" id="XP_040602433.1"/>
    </source>
</evidence>
<feature type="region of interest" description="Disordered" evidence="13">
    <location>
        <begin position="417"/>
        <end position="437"/>
    </location>
</feature>
<keyword evidence="10" id="KW-0539">Nucleus</keyword>
<evidence type="ECO:0000313" key="18">
    <source>
        <dbReference type="RefSeq" id="XP_012980673.1"/>
    </source>
</evidence>
<feature type="domain" description="Aurora-A binding" evidence="15">
    <location>
        <begin position="1"/>
        <end position="69"/>
    </location>
</feature>
<dbReference type="InterPro" id="IPR027330">
    <property type="entry name" value="TPX2_central_dom"/>
</dbReference>
<feature type="compositionally biased region" description="Basic and acidic residues" evidence="13">
    <location>
        <begin position="182"/>
        <end position="192"/>
    </location>
</feature>
<feature type="compositionally biased region" description="Basic and acidic residues" evidence="13">
    <location>
        <begin position="127"/>
        <end position="145"/>
    </location>
</feature>
<feature type="region of interest" description="Disordered" evidence="13">
    <location>
        <begin position="88"/>
        <end position="217"/>
    </location>
</feature>
<feature type="compositionally biased region" description="Pro residues" evidence="13">
    <location>
        <begin position="423"/>
        <end position="433"/>
    </location>
</feature>
<dbReference type="RefSeq" id="XP_012980673.1">
    <property type="nucleotide sequence ID" value="XM_013125219.2"/>
</dbReference>
<dbReference type="PANTHER" id="PTHR14326">
    <property type="entry name" value="TARGETING PROTEIN FOR XKLP2"/>
    <property type="match status" value="1"/>
</dbReference>
<evidence type="ECO:0000313" key="19">
    <source>
        <dbReference type="RefSeq" id="XP_012980675.1"/>
    </source>
</evidence>
<name>A0A1U8CXT3_MESAU</name>
<dbReference type="GO" id="GO:0060236">
    <property type="term" value="P:regulation of mitotic spindle organization"/>
    <property type="evidence" value="ECO:0007669"/>
    <property type="project" value="InterPro"/>
</dbReference>
<organism evidence="17 18">
    <name type="scientific">Mesocricetus auratus</name>
    <name type="common">Golden hamster</name>
    <dbReference type="NCBI Taxonomy" id="10036"/>
    <lineage>
        <taxon>Eukaryota</taxon>
        <taxon>Metazoa</taxon>
        <taxon>Chordata</taxon>
        <taxon>Craniata</taxon>
        <taxon>Vertebrata</taxon>
        <taxon>Euteleostomi</taxon>
        <taxon>Mammalia</taxon>
        <taxon>Eutheria</taxon>
        <taxon>Euarchontoglires</taxon>
        <taxon>Glires</taxon>
        <taxon>Rodentia</taxon>
        <taxon>Myomorpha</taxon>
        <taxon>Muroidea</taxon>
        <taxon>Cricetidae</taxon>
        <taxon>Cricetinae</taxon>
        <taxon>Mesocricetus</taxon>
    </lineage>
</organism>
<evidence type="ECO:0000256" key="10">
    <source>
        <dbReference type="ARBA" id="ARBA00023242"/>
    </source>
</evidence>
<evidence type="ECO:0000313" key="20">
    <source>
        <dbReference type="RefSeq" id="XP_021078681.1"/>
    </source>
</evidence>
<dbReference type="AlphaFoldDB" id="A0A1U8CXT3"/>
<keyword evidence="4" id="KW-0963">Cytoplasm</keyword>
<dbReference type="InterPro" id="IPR015128">
    <property type="entry name" value="Aurora-A-bd"/>
</dbReference>
<evidence type="ECO:0000259" key="14">
    <source>
        <dbReference type="Pfam" id="PF06886"/>
    </source>
</evidence>
<dbReference type="RefSeq" id="XP_040602433.1">
    <property type="nucleotide sequence ID" value="XM_040746499.1"/>
</dbReference>
<accession>A0A1U8CXT3</accession>